<dbReference type="InterPro" id="IPR027417">
    <property type="entry name" value="P-loop_NTPase"/>
</dbReference>
<dbReference type="InterPro" id="IPR047112">
    <property type="entry name" value="RecG/Mfd"/>
</dbReference>
<dbReference type="GO" id="GO:0016787">
    <property type="term" value="F:hydrolase activity"/>
    <property type="evidence" value="ECO:0007669"/>
    <property type="project" value="UniProtKB-KW"/>
</dbReference>
<evidence type="ECO:0000256" key="1">
    <source>
        <dbReference type="ARBA" id="ARBA00022741"/>
    </source>
</evidence>
<sequence length="380" mass="41089">MQAAMLAPTEILARQHLDALSPLAETAGLRLGFLSGRVKGRARADILAALERGEIDILIGTHALLTTDVQFHDLALVVVDEQHRFGVFQRLALAEKAGHAVDVLVMTATPIPRTLTLGLYGDMDVSRIVLKPPGRKPIDTRVISLDRLDAVVDGIGRAMRAGAQIYWVCPLVEESEKSDLAAAEDRHAHLQQIFGSKVGLVHGRMKAAEKDAVMADFKAGALAILVATTVIEVGVDVPNATIMVIEHAERFGLAQLHQLRGRVGRGAAASTCLLLRAADAGEVARTRLNIMRETEDGFVLAEEDLRLRGAGDVLGTRQSGLPDFRLADLEAHGDLMAMARDHARLVMTRDPELKGPRGAALRVLLYLFERDAAVKYLKSG</sequence>
<dbReference type="Pfam" id="PF19833">
    <property type="entry name" value="RecG_dom3_C"/>
    <property type="match status" value="1"/>
</dbReference>
<keyword evidence="1" id="KW-0547">Nucleotide-binding</keyword>
<dbReference type="PROSITE" id="PS51192">
    <property type="entry name" value="HELICASE_ATP_BIND_1"/>
    <property type="match status" value="1"/>
</dbReference>
<gene>
    <name evidence="10" type="ORF">JCM17846_24980</name>
</gene>
<dbReference type="EMBL" id="BKCN01000014">
    <property type="protein sequence ID" value="GER04816.1"/>
    <property type="molecule type" value="Genomic_DNA"/>
</dbReference>
<evidence type="ECO:0000256" key="3">
    <source>
        <dbReference type="ARBA" id="ARBA00022801"/>
    </source>
</evidence>
<keyword evidence="2" id="KW-0227">DNA damage</keyword>
<keyword evidence="7" id="KW-0234">DNA repair</keyword>
<dbReference type="InterPro" id="IPR045562">
    <property type="entry name" value="RecG_dom3_C"/>
</dbReference>
<dbReference type="Pfam" id="PF00270">
    <property type="entry name" value="DEAD"/>
    <property type="match status" value="1"/>
</dbReference>
<evidence type="ECO:0000256" key="4">
    <source>
        <dbReference type="ARBA" id="ARBA00022806"/>
    </source>
</evidence>
<dbReference type="PANTHER" id="PTHR47964">
    <property type="entry name" value="ATP-DEPENDENT DNA HELICASE HOMOLOG RECG, CHLOROPLASTIC"/>
    <property type="match status" value="1"/>
</dbReference>
<dbReference type="InterPro" id="IPR011545">
    <property type="entry name" value="DEAD/DEAH_box_helicase_dom"/>
</dbReference>
<comment type="caution">
    <text evidence="10">The sequence shown here is derived from an EMBL/GenBank/DDBJ whole genome shotgun (WGS) entry which is preliminary data.</text>
</comment>
<dbReference type="AlphaFoldDB" id="A0A5A7NCZ3"/>
<dbReference type="PANTHER" id="PTHR47964:SF1">
    <property type="entry name" value="ATP-DEPENDENT DNA HELICASE HOMOLOG RECG, CHLOROPLASTIC"/>
    <property type="match status" value="1"/>
</dbReference>
<proteinExistence type="predicted"/>
<organism evidence="10 11">
    <name type="scientific">Iodidimonas nitroreducens</name>
    <dbReference type="NCBI Taxonomy" id="1236968"/>
    <lineage>
        <taxon>Bacteria</taxon>
        <taxon>Pseudomonadati</taxon>
        <taxon>Pseudomonadota</taxon>
        <taxon>Alphaproteobacteria</taxon>
        <taxon>Iodidimonadales</taxon>
        <taxon>Iodidimonadaceae</taxon>
        <taxon>Iodidimonas</taxon>
    </lineage>
</organism>
<evidence type="ECO:0000313" key="11">
    <source>
        <dbReference type="Proteomes" id="UP000324996"/>
    </source>
</evidence>
<dbReference type="InterPro" id="IPR001650">
    <property type="entry name" value="Helicase_C-like"/>
</dbReference>
<keyword evidence="3" id="KW-0378">Hydrolase</keyword>
<feature type="domain" description="Helicase ATP-binding" evidence="8">
    <location>
        <begin position="1"/>
        <end position="128"/>
    </location>
</feature>
<evidence type="ECO:0000256" key="6">
    <source>
        <dbReference type="ARBA" id="ARBA00023125"/>
    </source>
</evidence>
<evidence type="ECO:0000256" key="7">
    <source>
        <dbReference type="ARBA" id="ARBA00023204"/>
    </source>
</evidence>
<feature type="domain" description="Helicase C-terminal" evidence="9">
    <location>
        <begin position="147"/>
        <end position="306"/>
    </location>
</feature>
<keyword evidence="4" id="KW-0347">Helicase</keyword>
<keyword evidence="11" id="KW-1185">Reference proteome</keyword>
<accession>A0A5A7NCZ3</accession>
<protein>
    <recommendedName>
        <fullName evidence="12">ATP-dependent DNA helicase RecG</fullName>
    </recommendedName>
</protein>
<evidence type="ECO:0000259" key="9">
    <source>
        <dbReference type="PROSITE" id="PS51194"/>
    </source>
</evidence>
<keyword evidence="5" id="KW-0067">ATP-binding</keyword>
<dbReference type="Pfam" id="PF00271">
    <property type="entry name" value="Helicase_C"/>
    <property type="match status" value="1"/>
</dbReference>
<dbReference type="GO" id="GO:0003678">
    <property type="term" value="F:DNA helicase activity"/>
    <property type="evidence" value="ECO:0007669"/>
    <property type="project" value="TreeGrafter"/>
</dbReference>
<name>A0A5A7NCZ3_9PROT</name>
<dbReference type="Proteomes" id="UP000324996">
    <property type="component" value="Unassembled WGS sequence"/>
</dbReference>
<dbReference type="PROSITE" id="PS51194">
    <property type="entry name" value="HELICASE_CTER"/>
    <property type="match status" value="1"/>
</dbReference>
<evidence type="ECO:0000259" key="8">
    <source>
        <dbReference type="PROSITE" id="PS51192"/>
    </source>
</evidence>
<evidence type="ECO:0000256" key="5">
    <source>
        <dbReference type="ARBA" id="ARBA00022840"/>
    </source>
</evidence>
<keyword evidence="6" id="KW-0238">DNA-binding</keyword>
<dbReference type="SMART" id="SM00490">
    <property type="entry name" value="HELICc"/>
    <property type="match status" value="1"/>
</dbReference>
<evidence type="ECO:0000256" key="2">
    <source>
        <dbReference type="ARBA" id="ARBA00022763"/>
    </source>
</evidence>
<dbReference type="GO" id="GO:0005524">
    <property type="term" value="F:ATP binding"/>
    <property type="evidence" value="ECO:0007669"/>
    <property type="project" value="UniProtKB-KW"/>
</dbReference>
<dbReference type="InterPro" id="IPR014001">
    <property type="entry name" value="Helicase_ATP-bd"/>
</dbReference>
<dbReference type="GO" id="GO:0003677">
    <property type="term" value="F:DNA binding"/>
    <property type="evidence" value="ECO:0007669"/>
    <property type="project" value="UniProtKB-KW"/>
</dbReference>
<dbReference type="Gene3D" id="3.40.50.300">
    <property type="entry name" value="P-loop containing nucleotide triphosphate hydrolases"/>
    <property type="match status" value="2"/>
</dbReference>
<evidence type="ECO:0000313" key="10">
    <source>
        <dbReference type="EMBL" id="GER04816.1"/>
    </source>
</evidence>
<reference evidence="10 11" key="1">
    <citation type="submission" date="2019-09" db="EMBL/GenBank/DDBJ databases">
        <title>NBRP : Genome information of microbial organism related human and environment.</title>
        <authorList>
            <person name="Hattori M."/>
            <person name="Oshima K."/>
            <person name="Inaba H."/>
            <person name="Suda W."/>
            <person name="Sakamoto M."/>
            <person name="Iino T."/>
            <person name="Kitahara M."/>
            <person name="Oshida Y."/>
            <person name="Iida T."/>
            <person name="Kudo T."/>
            <person name="Itoh T."/>
            <person name="Ohkuma M."/>
        </authorList>
    </citation>
    <scope>NUCLEOTIDE SEQUENCE [LARGE SCALE GENOMIC DNA]</scope>
    <source>
        <strain evidence="10 11">Q-1</strain>
    </source>
</reference>
<dbReference type="GO" id="GO:0006281">
    <property type="term" value="P:DNA repair"/>
    <property type="evidence" value="ECO:0007669"/>
    <property type="project" value="UniProtKB-KW"/>
</dbReference>
<evidence type="ECO:0008006" key="12">
    <source>
        <dbReference type="Google" id="ProtNLM"/>
    </source>
</evidence>
<dbReference type="SUPFAM" id="SSF52540">
    <property type="entry name" value="P-loop containing nucleoside triphosphate hydrolases"/>
    <property type="match status" value="1"/>
</dbReference>